<keyword evidence="2" id="KW-0547">Nucleotide-binding</keyword>
<feature type="non-terminal residue" evidence="6">
    <location>
        <position position="1"/>
    </location>
</feature>
<dbReference type="Proteomes" id="UP000886069">
    <property type="component" value="Unassembled WGS sequence"/>
</dbReference>
<accession>A0A7V2ATZ6</accession>
<evidence type="ECO:0000256" key="3">
    <source>
        <dbReference type="ARBA" id="ARBA00022840"/>
    </source>
</evidence>
<comment type="caution">
    <text evidence="6">The sequence shown here is derived from an EMBL/GenBank/DDBJ whole genome shotgun (WGS) entry which is preliminary data.</text>
</comment>
<dbReference type="SUPFAM" id="SSF52540">
    <property type="entry name" value="P-loop containing nucleoside triphosphate hydrolases"/>
    <property type="match status" value="1"/>
</dbReference>
<name>A0A7V2ATZ6_UNCEI</name>
<dbReference type="GO" id="GO:0005524">
    <property type="term" value="F:ATP binding"/>
    <property type="evidence" value="ECO:0007669"/>
    <property type="project" value="UniProtKB-KW"/>
</dbReference>
<feature type="domain" description="ABC transporter" evidence="5">
    <location>
        <begin position="10"/>
        <end position="105"/>
    </location>
</feature>
<dbReference type="GO" id="GO:0043190">
    <property type="term" value="C:ATP-binding cassette (ABC) transporter complex"/>
    <property type="evidence" value="ECO:0007669"/>
    <property type="project" value="TreeGrafter"/>
</dbReference>
<dbReference type="InterPro" id="IPR015856">
    <property type="entry name" value="ABC_transpr_CbiO/EcfA_su"/>
</dbReference>
<dbReference type="AlphaFoldDB" id="A0A7V2ATZ6"/>
<evidence type="ECO:0000256" key="4">
    <source>
        <dbReference type="SAM" id="MobiDB-lite"/>
    </source>
</evidence>
<evidence type="ECO:0000313" key="6">
    <source>
        <dbReference type="EMBL" id="HER43192.1"/>
    </source>
</evidence>
<gene>
    <name evidence="6" type="ORF">ENO08_01885</name>
</gene>
<keyword evidence="1" id="KW-0813">Transport</keyword>
<dbReference type="GO" id="GO:0042626">
    <property type="term" value="F:ATPase-coupled transmembrane transporter activity"/>
    <property type="evidence" value="ECO:0007669"/>
    <property type="project" value="TreeGrafter"/>
</dbReference>
<dbReference type="GO" id="GO:0016887">
    <property type="term" value="F:ATP hydrolysis activity"/>
    <property type="evidence" value="ECO:0007669"/>
    <property type="project" value="InterPro"/>
</dbReference>
<reference evidence="6" key="1">
    <citation type="journal article" date="2020" name="mSystems">
        <title>Genome- and Community-Level Interaction Insights into Carbon Utilization and Element Cycling Functions of Hydrothermarchaeota in Hydrothermal Sediment.</title>
        <authorList>
            <person name="Zhou Z."/>
            <person name="Liu Y."/>
            <person name="Xu W."/>
            <person name="Pan J."/>
            <person name="Luo Z.H."/>
            <person name="Li M."/>
        </authorList>
    </citation>
    <scope>NUCLEOTIDE SEQUENCE [LARGE SCALE GENOMIC DNA]</scope>
    <source>
        <strain evidence="6">SpSt-1233</strain>
    </source>
</reference>
<dbReference type="Gene3D" id="3.40.50.300">
    <property type="entry name" value="P-loop containing nucleotide triphosphate hydrolases"/>
    <property type="match status" value="1"/>
</dbReference>
<feature type="region of interest" description="Disordered" evidence="4">
    <location>
        <begin position="175"/>
        <end position="202"/>
    </location>
</feature>
<dbReference type="PANTHER" id="PTHR43553">
    <property type="entry name" value="HEAVY METAL TRANSPORTER"/>
    <property type="match status" value="1"/>
</dbReference>
<dbReference type="PANTHER" id="PTHR43553:SF24">
    <property type="entry name" value="ENERGY-COUPLING FACTOR TRANSPORTER ATP-BINDING PROTEIN ECFA1"/>
    <property type="match status" value="1"/>
</dbReference>
<dbReference type="PROSITE" id="PS00211">
    <property type="entry name" value="ABC_TRANSPORTER_1"/>
    <property type="match status" value="1"/>
</dbReference>
<dbReference type="InterPro" id="IPR027417">
    <property type="entry name" value="P-loop_NTPase"/>
</dbReference>
<evidence type="ECO:0000259" key="5">
    <source>
        <dbReference type="Pfam" id="PF00005"/>
    </source>
</evidence>
<sequence length="202" mass="22574">LTERGLSRGRCRRSFRSRVGFVFQDADIQCFSPTVRDELAFGPRQLGLEDAEVDRRVRGALETLRIESLADRYPFRLSGGEKKRVAIASVLTVDPEVYLLDEPTANLDPSTEGILIDLLGRFLDEGKSLVIATQDLLLARHIGERAVLLGPDRKIAADDGIEALLGRTDLLQRTGLAHSHRHPHRRAAAGYRHSHYTEEEPT</sequence>
<keyword evidence="3 6" id="KW-0067">ATP-binding</keyword>
<dbReference type="EMBL" id="DSEC01000134">
    <property type="protein sequence ID" value="HER43192.1"/>
    <property type="molecule type" value="Genomic_DNA"/>
</dbReference>
<proteinExistence type="predicted"/>
<dbReference type="Pfam" id="PF00005">
    <property type="entry name" value="ABC_tran"/>
    <property type="match status" value="1"/>
</dbReference>
<dbReference type="InterPro" id="IPR050095">
    <property type="entry name" value="ECF_ABC_transporter_ATP-bd"/>
</dbReference>
<protein>
    <submittedName>
        <fullName evidence="6">ABC transporter ATP-binding protein</fullName>
    </submittedName>
</protein>
<dbReference type="InterPro" id="IPR017871">
    <property type="entry name" value="ABC_transporter-like_CS"/>
</dbReference>
<evidence type="ECO:0000256" key="2">
    <source>
        <dbReference type="ARBA" id="ARBA00022741"/>
    </source>
</evidence>
<organism evidence="6">
    <name type="scientific">Eiseniibacteriota bacterium</name>
    <dbReference type="NCBI Taxonomy" id="2212470"/>
    <lineage>
        <taxon>Bacteria</taxon>
        <taxon>Candidatus Eiseniibacteriota</taxon>
    </lineage>
</organism>
<dbReference type="InterPro" id="IPR003439">
    <property type="entry name" value="ABC_transporter-like_ATP-bd"/>
</dbReference>
<evidence type="ECO:0000256" key="1">
    <source>
        <dbReference type="ARBA" id="ARBA00022448"/>
    </source>
</evidence>
<feature type="compositionally biased region" description="Basic residues" evidence="4">
    <location>
        <begin position="178"/>
        <end position="187"/>
    </location>
</feature>
<dbReference type="CDD" id="cd03225">
    <property type="entry name" value="ABC_cobalt_CbiO_domain1"/>
    <property type="match status" value="1"/>
</dbReference>